<keyword evidence="4" id="KW-1185">Reference proteome</keyword>
<keyword evidence="1" id="KW-0732">Signal</keyword>
<dbReference type="Pfam" id="PF04264">
    <property type="entry name" value="YceI"/>
    <property type="match status" value="1"/>
</dbReference>
<dbReference type="InterPro" id="IPR036761">
    <property type="entry name" value="TTHA0802/YceI-like_sf"/>
</dbReference>
<evidence type="ECO:0000313" key="4">
    <source>
        <dbReference type="Proteomes" id="UP000005317"/>
    </source>
</evidence>
<dbReference type="AlphaFoldDB" id="A0A656H8Z8"/>
<name>A0A656H8Z8_THINJ</name>
<evidence type="ECO:0000256" key="1">
    <source>
        <dbReference type="SAM" id="SignalP"/>
    </source>
</evidence>
<reference evidence="4" key="1">
    <citation type="journal article" date="2011" name="Stand. Genomic Sci.">
        <title>Genome sequence of the filamentous, gliding Thiothrix nivea neotype strain (JP2(T)).</title>
        <authorList>
            <person name="Lapidus A."/>
            <person name="Nolan M."/>
            <person name="Lucas S."/>
            <person name="Glavina Del Rio T."/>
            <person name="Tice H."/>
            <person name="Cheng J.F."/>
            <person name="Tapia R."/>
            <person name="Han C."/>
            <person name="Goodwin L."/>
            <person name="Pitluck S."/>
            <person name="Liolios K."/>
            <person name="Pagani I."/>
            <person name="Ivanova N."/>
            <person name="Huntemann M."/>
            <person name="Mavromatis K."/>
            <person name="Mikhailova N."/>
            <person name="Pati A."/>
            <person name="Chen A."/>
            <person name="Palaniappan K."/>
            <person name="Land M."/>
            <person name="Brambilla E.M."/>
            <person name="Rohde M."/>
            <person name="Abt B."/>
            <person name="Verbarg S."/>
            <person name="Goker M."/>
            <person name="Bristow J."/>
            <person name="Eisen J.A."/>
            <person name="Markowitz V."/>
            <person name="Hugenholtz P."/>
            <person name="Kyrpides N.C."/>
            <person name="Klenk H.P."/>
            <person name="Woyke T."/>
        </authorList>
    </citation>
    <scope>NUCLEOTIDE SEQUENCE [LARGE SCALE GENOMIC DNA]</scope>
    <source>
        <strain evidence="4">ATCC 35100 / DSM 5205 / JP2</strain>
    </source>
</reference>
<feature type="signal peptide" evidence="1">
    <location>
        <begin position="1"/>
        <end position="23"/>
    </location>
</feature>
<sequence precursor="true">MKQRLKLAAQILLPLLLLSQAVAADWVLDNDKSALYFVSIKKENVAETHTFKNLSGLITEAGQGSLTIDLASLETNIDIRNTRMRDHLFETSKFATATVSVDLTQTGLKPGIQTVKVILDLHGVKKEIPAVVAITEVGNTVQVASVAPVILDAAEFDLAGGLTTLREIGAVASISNAVPVTFFLSFAKQD</sequence>
<dbReference type="InterPro" id="IPR027016">
    <property type="entry name" value="UCP029811"/>
</dbReference>
<evidence type="ECO:0000313" key="3">
    <source>
        <dbReference type="EMBL" id="EIJ33211.1"/>
    </source>
</evidence>
<dbReference type="Proteomes" id="UP000005317">
    <property type="component" value="Unassembled WGS sequence"/>
</dbReference>
<dbReference type="RefSeq" id="WP_002707165.1">
    <property type="nucleotide sequence ID" value="NZ_JH651384.1"/>
</dbReference>
<dbReference type="SUPFAM" id="SSF101874">
    <property type="entry name" value="YceI-like"/>
    <property type="match status" value="1"/>
</dbReference>
<protein>
    <submittedName>
        <fullName evidence="3">YceI family protein</fullName>
    </submittedName>
</protein>
<proteinExistence type="predicted"/>
<gene>
    <name evidence="3" type="ORF">Thini_0573</name>
</gene>
<accession>A0A656H8Z8</accession>
<dbReference type="PANTHER" id="PTHR34406">
    <property type="entry name" value="PROTEIN YCEI"/>
    <property type="match status" value="1"/>
</dbReference>
<feature type="chain" id="PRO_5024897602" evidence="1">
    <location>
        <begin position="24"/>
        <end position="190"/>
    </location>
</feature>
<dbReference type="EMBL" id="JH651384">
    <property type="protein sequence ID" value="EIJ33211.1"/>
    <property type="molecule type" value="Genomic_DNA"/>
</dbReference>
<dbReference type="InterPro" id="IPR007372">
    <property type="entry name" value="Lipid/polyisoprenoid-bd_YceI"/>
</dbReference>
<dbReference type="PIRSF" id="PIRSF029811">
    <property type="entry name" value="UCP029811"/>
    <property type="match status" value="1"/>
</dbReference>
<dbReference type="PANTHER" id="PTHR34406:SF1">
    <property type="entry name" value="PROTEIN YCEI"/>
    <property type="match status" value="1"/>
</dbReference>
<organism evidence="3 4">
    <name type="scientific">Thiothrix nivea (strain ATCC 35100 / DSM 5205 / JP2)</name>
    <dbReference type="NCBI Taxonomy" id="870187"/>
    <lineage>
        <taxon>Bacteria</taxon>
        <taxon>Pseudomonadati</taxon>
        <taxon>Pseudomonadota</taxon>
        <taxon>Gammaproteobacteria</taxon>
        <taxon>Thiotrichales</taxon>
        <taxon>Thiotrichaceae</taxon>
        <taxon>Thiothrix</taxon>
    </lineage>
</organism>
<dbReference type="OrthoDB" id="9793816at2"/>
<feature type="domain" description="Lipid/polyisoprenoid-binding YceI-like" evidence="2">
    <location>
        <begin position="25"/>
        <end position="187"/>
    </location>
</feature>
<dbReference type="Gene3D" id="2.40.128.110">
    <property type="entry name" value="Lipid/polyisoprenoid-binding, YceI-like"/>
    <property type="match status" value="1"/>
</dbReference>
<evidence type="ECO:0000259" key="2">
    <source>
        <dbReference type="SMART" id="SM00867"/>
    </source>
</evidence>
<dbReference type="SMART" id="SM00867">
    <property type="entry name" value="YceI"/>
    <property type="match status" value="1"/>
</dbReference>